<comment type="subcellular location">
    <subcellularLocation>
        <location evidence="1">Cytoplasm</location>
    </subcellularLocation>
</comment>
<comment type="similarity">
    <text evidence="5">Belongs to the Rap family.</text>
</comment>
<evidence type="ECO:0000313" key="8">
    <source>
        <dbReference type="Proteomes" id="UP001597040"/>
    </source>
</evidence>
<dbReference type="SUPFAM" id="SSF48452">
    <property type="entry name" value="TPR-like"/>
    <property type="match status" value="2"/>
</dbReference>
<accession>A0ABW3LGT0</accession>
<dbReference type="SMART" id="SM00028">
    <property type="entry name" value="TPR"/>
    <property type="match status" value="4"/>
</dbReference>
<dbReference type="PANTHER" id="PTHR46630:SF1">
    <property type="entry name" value="TETRATRICOPEPTIDE REPEAT PROTEIN 29"/>
    <property type="match status" value="1"/>
</dbReference>
<dbReference type="PANTHER" id="PTHR46630">
    <property type="entry name" value="TETRATRICOPEPTIDE REPEAT PROTEIN 29"/>
    <property type="match status" value="1"/>
</dbReference>
<dbReference type="InterPro" id="IPR011990">
    <property type="entry name" value="TPR-like_helical_dom_sf"/>
</dbReference>
<evidence type="ECO:0000256" key="1">
    <source>
        <dbReference type="ARBA" id="ARBA00004496"/>
    </source>
</evidence>
<evidence type="ECO:0000256" key="6">
    <source>
        <dbReference type="PROSITE-ProRule" id="PRU00339"/>
    </source>
</evidence>
<dbReference type="Gene3D" id="1.25.40.10">
    <property type="entry name" value="Tetratricopeptide repeat domain"/>
    <property type="match status" value="1"/>
</dbReference>
<dbReference type="InterPro" id="IPR051476">
    <property type="entry name" value="Bac_ResReg_Asp_Phosphatase"/>
</dbReference>
<proteinExistence type="inferred from homology"/>
<dbReference type="InterPro" id="IPR019734">
    <property type="entry name" value="TPR_rpt"/>
</dbReference>
<evidence type="ECO:0000256" key="4">
    <source>
        <dbReference type="ARBA" id="ARBA00022803"/>
    </source>
</evidence>
<evidence type="ECO:0000256" key="5">
    <source>
        <dbReference type="ARBA" id="ARBA00038253"/>
    </source>
</evidence>
<comment type="caution">
    <text evidence="7">The sequence shown here is derived from an EMBL/GenBank/DDBJ whole genome shotgun (WGS) entry which is preliminary data.</text>
</comment>
<reference evidence="8" key="1">
    <citation type="journal article" date="2019" name="Int. J. Syst. Evol. Microbiol.">
        <title>The Global Catalogue of Microorganisms (GCM) 10K type strain sequencing project: providing services to taxonomists for standard genome sequencing and annotation.</title>
        <authorList>
            <consortium name="The Broad Institute Genomics Platform"/>
            <consortium name="The Broad Institute Genome Sequencing Center for Infectious Disease"/>
            <person name="Wu L."/>
            <person name="Ma J."/>
        </authorList>
    </citation>
    <scope>NUCLEOTIDE SEQUENCE [LARGE SCALE GENOMIC DNA]</scope>
    <source>
        <strain evidence="8">CCUG 56754</strain>
    </source>
</reference>
<keyword evidence="3" id="KW-0677">Repeat</keyword>
<dbReference type="Pfam" id="PF13424">
    <property type="entry name" value="TPR_12"/>
    <property type="match status" value="2"/>
</dbReference>
<name>A0ABW3LGT0_9BACI</name>
<gene>
    <name evidence="7" type="ORF">ACFQ3N_02640</name>
</gene>
<dbReference type="RefSeq" id="WP_390359277.1">
    <property type="nucleotide sequence ID" value="NZ_JBHTKJ010000007.1"/>
</dbReference>
<dbReference type="Proteomes" id="UP001597040">
    <property type="component" value="Unassembled WGS sequence"/>
</dbReference>
<evidence type="ECO:0000256" key="3">
    <source>
        <dbReference type="ARBA" id="ARBA00022737"/>
    </source>
</evidence>
<organism evidence="7 8">
    <name type="scientific">Virgibacillus byunsanensis</name>
    <dbReference type="NCBI Taxonomy" id="570945"/>
    <lineage>
        <taxon>Bacteria</taxon>
        <taxon>Bacillati</taxon>
        <taxon>Bacillota</taxon>
        <taxon>Bacilli</taxon>
        <taxon>Bacillales</taxon>
        <taxon>Bacillaceae</taxon>
        <taxon>Virgibacillus</taxon>
    </lineage>
</organism>
<keyword evidence="8" id="KW-1185">Reference proteome</keyword>
<protein>
    <submittedName>
        <fullName evidence="7">Tetratricopeptide repeat protein</fullName>
    </submittedName>
</protein>
<evidence type="ECO:0000313" key="7">
    <source>
        <dbReference type="EMBL" id="MFD1037323.1"/>
    </source>
</evidence>
<keyword evidence="4 6" id="KW-0802">TPR repeat</keyword>
<keyword evidence="2" id="KW-0963">Cytoplasm</keyword>
<sequence>MEGKLKRAFAFLNKGNFKQAEILYLECLDRLEDSESKLYKQALHGLGFVKNELENFQEATEIYMKLLHMARKKGNKEEEGISYHQLGIVQRKSGNHDQALLHFADEHDIYHAHFPDFHLGLAVNLYESGMIYQVQNKLMEAAHMMEESLRHAKQTDDLVVIGSVYRGLGDIFKQSGDNDKAVSQYQNALAVFKQANDSQAVEEMDEKLRDL</sequence>
<feature type="repeat" description="TPR" evidence="6">
    <location>
        <begin position="162"/>
        <end position="195"/>
    </location>
</feature>
<dbReference type="EMBL" id="JBHTKJ010000007">
    <property type="protein sequence ID" value="MFD1037323.1"/>
    <property type="molecule type" value="Genomic_DNA"/>
</dbReference>
<evidence type="ECO:0000256" key="2">
    <source>
        <dbReference type="ARBA" id="ARBA00022490"/>
    </source>
</evidence>
<dbReference type="PROSITE" id="PS50005">
    <property type="entry name" value="TPR"/>
    <property type="match status" value="1"/>
</dbReference>